<organism evidence="3 4">
    <name type="scientific">Diploptera punctata</name>
    <name type="common">Pacific beetle cockroach</name>
    <dbReference type="NCBI Taxonomy" id="6984"/>
    <lineage>
        <taxon>Eukaryota</taxon>
        <taxon>Metazoa</taxon>
        <taxon>Ecdysozoa</taxon>
        <taxon>Arthropoda</taxon>
        <taxon>Hexapoda</taxon>
        <taxon>Insecta</taxon>
        <taxon>Pterygota</taxon>
        <taxon>Neoptera</taxon>
        <taxon>Polyneoptera</taxon>
        <taxon>Dictyoptera</taxon>
        <taxon>Blattodea</taxon>
        <taxon>Blaberoidea</taxon>
        <taxon>Blaberidae</taxon>
        <taxon>Diplopterinae</taxon>
        <taxon>Diploptera</taxon>
    </lineage>
</organism>
<sequence length="289" mass="32870">ISWSMNRLREASSSGVSIRQRSRLDFHIIPILQYKMDATWSTVSFPRNLLCVFFFFNTNKISKGLISAIKRYPERRRRPPSSRSSLFGLRDRFNKCHEIAASRLDLRPPPRHRMNRGSITLQGPTTPIHLRTRGSITLQGPTIPCKSKDVGQLPGPSTHLVSEHKKGGSVALGRTDLTRYFDCKGLHARFKDQYKRTLLPKGEKELNYKKTEEFPSSLAGNYDTAGGNKPRLYSAPKYCVGLAPMQSYMFLVIALLFYISFSAMKRLRVPCQGCITLLDTRVAYSETYV</sequence>
<comment type="caution">
    <text evidence="3">The sequence shown here is derived from an EMBL/GenBank/DDBJ whole genome shotgun (WGS) entry which is preliminary data.</text>
</comment>
<protein>
    <submittedName>
        <fullName evidence="3">Uncharacterized protein</fullName>
    </submittedName>
</protein>
<keyword evidence="2" id="KW-0812">Transmembrane</keyword>
<feature type="non-terminal residue" evidence="3">
    <location>
        <position position="289"/>
    </location>
</feature>
<evidence type="ECO:0000256" key="1">
    <source>
        <dbReference type="SAM" id="MobiDB-lite"/>
    </source>
</evidence>
<keyword evidence="2" id="KW-1133">Transmembrane helix</keyword>
<name>A0AAD8A8P6_DIPPU</name>
<feature type="transmembrane region" description="Helical" evidence="2">
    <location>
        <begin position="240"/>
        <end position="259"/>
    </location>
</feature>
<evidence type="ECO:0000313" key="4">
    <source>
        <dbReference type="Proteomes" id="UP001233999"/>
    </source>
</evidence>
<keyword evidence="4" id="KW-1185">Reference proteome</keyword>
<evidence type="ECO:0000313" key="3">
    <source>
        <dbReference type="EMBL" id="KAJ9593348.1"/>
    </source>
</evidence>
<feature type="non-terminal residue" evidence="3">
    <location>
        <position position="1"/>
    </location>
</feature>
<reference evidence="3" key="1">
    <citation type="journal article" date="2023" name="IScience">
        <title>Live-bearing cockroach genome reveals convergent evolutionary mechanisms linked to viviparity in insects and beyond.</title>
        <authorList>
            <person name="Fouks B."/>
            <person name="Harrison M.C."/>
            <person name="Mikhailova A.A."/>
            <person name="Marchal E."/>
            <person name="English S."/>
            <person name="Carruthers M."/>
            <person name="Jennings E.C."/>
            <person name="Chiamaka E.L."/>
            <person name="Frigard R.A."/>
            <person name="Pippel M."/>
            <person name="Attardo G.M."/>
            <person name="Benoit J.B."/>
            <person name="Bornberg-Bauer E."/>
            <person name="Tobe S.S."/>
        </authorList>
    </citation>
    <scope>NUCLEOTIDE SEQUENCE</scope>
    <source>
        <strain evidence="3">Stay&amp;Tobe</strain>
    </source>
</reference>
<gene>
    <name evidence="3" type="ORF">L9F63_015118</name>
</gene>
<dbReference type="EMBL" id="JASPKZ010003446">
    <property type="protein sequence ID" value="KAJ9593348.1"/>
    <property type="molecule type" value="Genomic_DNA"/>
</dbReference>
<dbReference type="Proteomes" id="UP001233999">
    <property type="component" value="Unassembled WGS sequence"/>
</dbReference>
<dbReference type="AlphaFoldDB" id="A0AAD8A8P6"/>
<accession>A0AAD8A8P6</accession>
<evidence type="ECO:0000256" key="2">
    <source>
        <dbReference type="SAM" id="Phobius"/>
    </source>
</evidence>
<keyword evidence="2" id="KW-0472">Membrane</keyword>
<feature type="region of interest" description="Disordered" evidence="1">
    <location>
        <begin position="107"/>
        <end position="126"/>
    </location>
</feature>
<proteinExistence type="predicted"/>
<reference evidence="3" key="2">
    <citation type="submission" date="2023-05" db="EMBL/GenBank/DDBJ databases">
        <authorList>
            <person name="Fouks B."/>
        </authorList>
    </citation>
    <scope>NUCLEOTIDE SEQUENCE</scope>
    <source>
        <strain evidence="3">Stay&amp;Tobe</strain>
        <tissue evidence="3">Testes</tissue>
    </source>
</reference>